<sequence length="267" mass="28301">MPLGLKLSIDSSIAASFLPSSTRIHIRIHNMKFIAISSAFALVAIQASAVTIPGEGAHSVSNLGDLPEEPTDFTQPLANKLLDVLEKYGLTRNFGVVGVHSHVELAPGQVMFQHGNSTFTHQEIEAYNAVKDTGFPYTYRITTDATPQLLPLDLGDITSGALAARNDLATGLSGNFLNEFAAAASGHIAGIAYIRPLDRTALEYSEVVKNHYNADKTAGTANAISLADVATTDEPSFLTRGVGNSTAPSQITILCGLCGHGNPWIDR</sequence>
<dbReference type="Proteomes" id="UP001218218">
    <property type="component" value="Unassembled WGS sequence"/>
</dbReference>
<accession>A0AAD6ZG63</accession>
<dbReference type="EMBL" id="JARIHO010000052">
    <property type="protein sequence ID" value="KAJ7321118.1"/>
    <property type="molecule type" value="Genomic_DNA"/>
</dbReference>
<evidence type="ECO:0000313" key="1">
    <source>
        <dbReference type="EMBL" id="KAJ7321118.1"/>
    </source>
</evidence>
<name>A0AAD6ZG63_9AGAR</name>
<gene>
    <name evidence="1" type="ORF">DFH08DRAFT_970398</name>
</gene>
<protein>
    <submittedName>
        <fullName evidence="1">Uncharacterized protein</fullName>
    </submittedName>
</protein>
<reference evidence="1" key="1">
    <citation type="submission" date="2023-03" db="EMBL/GenBank/DDBJ databases">
        <title>Massive genome expansion in bonnet fungi (Mycena s.s.) driven by repeated elements and novel gene families across ecological guilds.</title>
        <authorList>
            <consortium name="Lawrence Berkeley National Laboratory"/>
            <person name="Harder C.B."/>
            <person name="Miyauchi S."/>
            <person name="Viragh M."/>
            <person name="Kuo A."/>
            <person name="Thoen E."/>
            <person name="Andreopoulos B."/>
            <person name="Lu D."/>
            <person name="Skrede I."/>
            <person name="Drula E."/>
            <person name="Henrissat B."/>
            <person name="Morin E."/>
            <person name="Kohler A."/>
            <person name="Barry K."/>
            <person name="LaButti K."/>
            <person name="Morin E."/>
            <person name="Salamov A."/>
            <person name="Lipzen A."/>
            <person name="Mereny Z."/>
            <person name="Hegedus B."/>
            <person name="Baldrian P."/>
            <person name="Stursova M."/>
            <person name="Weitz H."/>
            <person name="Taylor A."/>
            <person name="Grigoriev I.V."/>
            <person name="Nagy L.G."/>
            <person name="Martin F."/>
            <person name="Kauserud H."/>
        </authorList>
    </citation>
    <scope>NUCLEOTIDE SEQUENCE</scope>
    <source>
        <strain evidence="1">CBHHK002</strain>
    </source>
</reference>
<proteinExistence type="predicted"/>
<dbReference type="AlphaFoldDB" id="A0AAD6ZG63"/>
<comment type="caution">
    <text evidence="1">The sequence shown here is derived from an EMBL/GenBank/DDBJ whole genome shotgun (WGS) entry which is preliminary data.</text>
</comment>
<evidence type="ECO:0000313" key="2">
    <source>
        <dbReference type="Proteomes" id="UP001218218"/>
    </source>
</evidence>
<keyword evidence="2" id="KW-1185">Reference proteome</keyword>
<organism evidence="1 2">
    <name type="scientific">Mycena albidolilacea</name>
    <dbReference type="NCBI Taxonomy" id="1033008"/>
    <lineage>
        <taxon>Eukaryota</taxon>
        <taxon>Fungi</taxon>
        <taxon>Dikarya</taxon>
        <taxon>Basidiomycota</taxon>
        <taxon>Agaricomycotina</taxon>
        <taxon>Agaricomycetes</taxon>
        <taxon>Agaricomycetidae</taxon>
        <taxon>Agaricales</taxon>
        <taxon>Marasmiineae</taxon>
        <taxon>Mycenaceae</taxon>
        <taxon>Mycena</taxon>
    </lineage>
</organism>